<evidence type="ECO:0000313" key="4">
    <source>
        <dbReference type="Proteomes" id="UP001054902"/>
    </source>
</evidence>
<feature type="region of interest" description="Disordered" evidence="1">
    <location>
        <begin position="547"/>
        <end position="603"/>
    </location>
</feature>
<accession>A0AAD3CXH7</accession>
<organism evidence="3 4">
    <name type="scientific">Chaetoceros tenuissimus</name>
    <dbReference type="NCBI Taxonomy" id="426638"/>
    <lineage>
        <taxon>Eukaryota</taxon>
        <taxon>Sar</taxon>
        <taxon>Stramenopiles</taxon>
        <taxon>Ochrophyta</taxon>
        <taxon>Bacillariophyta</taxon>
        <taxon>Coscinodiscophyceae</taxon>
        <taxon>Chaetocerotophycidae</taxon>
        <taxon>Chaetocerotales</taxon>
        <taxon>Chaetocerotaceae</taxon>
        <taxon>Chaetoceros</taxon>
    </lineage>
</organism>
<dbReference type="PANTHER" id="PTHR15288">
    <property type="entry name" value="DENN DOMAIN-CONTAINING PROTEIN 2"/>
    <property type="match status" value="1"/>
</dbReference>
<feature type="compositionally biased region" description="Polar residues" evidence="1">
    <location>
        <begin position="563"/>
        <end position="603"/>
    </location>
</feature>
<dbReference type="InterPro" id="IPR043153">
    <property type="entry name" value="DENN_C"/>
</dbReference>
<evidence type="ECO:0000313" key="3">
    <source>
        <dbReference type="EMBL" id="GFH52941.1"/>
    </source>
</evidence>
<gene>
    <name evidence="3" type="ORF">CTEN210_09417</name>
</gene>
<keyword evidence="4" id="KW-1185">Reference proteome</keyword>
<dbReference type="Gene3D" id="3.40.50.11500">
    <property type="match status" value="1"/>
</dbReference>
<protein>
    <recommendedName>
        <fullName evidence="2">UDENN domain-containing protein</fullName>
    </recommendedName>
</protein>
<sequence length="1447" mass="164325">MTSLSENPNELQDGLLKAVSMCKSSADALQMQEFLTAACIKETYAESDGAISRQLVSMCRAMTQIFLDHDSCIGGFQDSLYNVTSKIDSHEATRSVNALMIAFITLARISIDGSQEEKRISYAATLYAYQVSSFLSQEELDPDIHLEILELLAMSFTHHSIQKCLFEKCGCIIVTIHKATFEQVMAPVLIEHLESISTTRKAIECLQLYTTFIGIVRNCEKGYVFGNVLDENSFITIVIDTCLALMIELKNEAELATITVSTMISTIIMTRPDALTVIIGAIVDALNIDGSIFENPENCGKYLQRITTILYKVGIQSLDVFQLHKEEKMITNEEEIRKLCEDIVDILRMMENEKVQKIWQELVVLFGGKCVRPLAGGVVSECSSDSKPKKNEDTVVLIASTQKGDIENHSDQSGIDHTVKMINSEDTESNVAKYKTSFNAFDFDDEDSLLPFSQVIPRGKSPTPSHCSSDSEARPQTNYDAFHFQDDFSDEGSEDSHSDVEAESMRSSDDKTNTDSESKLNSFRTDIKEENAENKTCQNMDMALEHEHEEQLKSDQRSDTSRKSSSGISTNHVSDLETSYQRTSRSPSPTIIPQVAHENTNFNAFDDNEVDIRMENYDGFSRSENSASSRTRKDSSELNSDKSLGTKCNKFQEMNNHSKQVPQLQSEILPKHRLPYDKEDDYSFISEMTQDVLISKSLADGSFRGDKADKSAFCISELPYIKVARDIDSVLENCREKLAVDSIIEKRNTKRNVRSPDDLSEFNAKIRASIIAGKNQWSNGSESSISNMIASKTFDESVSILDLFLEIPHPLYEYSGKIKVVSPLDLCHPDAKSLLNEAKLAKIVMLTFPEVDFAKIHHEQSSHHPFDSDSSFTCFSILLGNGKRIYLHVLRYLSRNAERNIQEEKALVAVTRATDSELMVRNLLKTIQAMYESGATEEETISKFLETIFKKNCYFRHMGDETIRTNKYISVPTSFKIIDMQGTDFNYIGASFRLPLSVQPGYDPINLHLEREFYSFAMMPLLRCLGPKKMIRVLSALLCEIRVIFVSDCASKLSSCFHASLSMLSQGLLIWRHVCIPILPPHLLTPLYNLKTPFFIGVLAKQFDQVDMRRLGEVLRINLDTAHMKTFNMREPEKTVPNLIASIRHQTTSTDYVGVKSMYKDFSNLMVGDQRIWAASKPHLTKSSTESVDLSSEESIRRSLTSFFLEIYGNINTYSSESICKDSYKVSHKIDKKQYLRLKLETGVAMNSPIWLVLKKMVRSIMFARFVNTFFEQVEKVKQTSLLREQIPPIILCNMHLCEKKSIFSTSEVRSVTKEVFTKDPEHEYFERMKEFRSDALNLTNERAYDDNETFENIRSLVINECFDYSFFRQALGLAWVRLGEDDPNCWKHIEGGLTLLLSLMRYGPMPAVYEVGEKLNEIKALRSYIHKINTRRPITFVHLKQVPYLS</sequence>
<reference evidence="3 4" key="1">
    <citation type="journal article" date="2021" name="Sci. Rep.">
        <title>The genome of the diatom Chaetoceros tenuissimus carries an ancient integrated fragment of an extant virus.</title>
        <authorList>
            <person name="Hongo Y."/>
            <person name="Kimura K."/>
            <person name="Takaki Y."/>
            <person name="Yoshida Y."/>
            <person name="Baba S."/>
            <person name="Kobayashi G."/>
            <person name="Nagasaki K."/>
            <person name="Hano T."/>
            <person name="Tomaru Y."/>
        </authorList>
    </citation>
    <scope>NUCLEOTIDE SEQUENCE [LARGE SCALE GENOMIC DNA]</scope>
    <source>
        <strain evidence="3 4">NIES-3715</strain>
    </source>
</reference>
<name>A0AAD3CXH7_9STRA</name>
<feature type="compositionally biased region" description="Basic and acidic residues" evidence="1">
    <location>
        <begin position="547"/>
        <end position="562"/>
    </location>
</feature>
<dbReference type="EMBL" id="BLLK01000046">
    <property type="protein sequence ID" value="GFH52941.1"/>
    <property type="molecule type" value="Genomic_DNA"/>
</dbReference>
<feature type="compositionally biased region" description="Basic and acidic residues" evidence="1">
    <location>
        <begin position="631"/>
        <end position="640"/>
    </location>
</feature>
<feature type="compositionally biased region" description="Basic and acidic residues" evidence="1">
    <location>
        <begin position="494"/>
        <end position="518"/>
    </location>
</feature>
<dbReference type="Proteomes" id="UP001054902">
    <property type="component" value="Unassembled WGS sequence"/>
</dbReference>
<feature type="region of interest" description="Disordered" evidence="1">
    <location>
        <begin position="453"/>
        <end position="535"/>
    </location>
</feature>
<feature type="domain" description="UDENN" evidence="2">
    <location>
        <begin position="801"/>
        <end position="1279"/>
    </location>
</feature>
<dbReference type="InterPro" id="IPR001194">
    <property type="entry name" value="cDENN_dom"/>
</dbReference>
<feature type="compositionally biased region" description="Polar residues" evidence="1">
    <location>
        <begin position="462"/>
        <end position="479"/>
    </location>
</feature>
<dbReference type="PROSITE" id="PS50211">
    <property type="entry name" value="DENN"/>
    <property type="match status" value="1"/>
</dbReference>
<dbReference type="InterPro" id="IPR037516">
    <property type="entry name" value="Tripartite_DENN"/>
</dbReference>
<dbReference type="SMART" id="SM00799">
    <property type="entry name" value="DENN"/>
    <property type="match status" value="1"/>
</dbReference>
<dbReference type="PANTHER" id="PTHR15288:SF0">
    <property type="entry name" value="UDENN DOMAIN-CONTAINING PROTEIN"/>
    <property type="match status" value="1"/>
</dbReference>
<dbReference type="InterPro" id="IPR051942">
    <property type="entry name" value="DENN_domain_containing_2"/>
</dbReference>
<comment type="caution">
    <text evidence="3">The sequence shown here is derived from an EMBL/GenBank/DDBJ whole genome shotgun (WGS) entry which is preliminary data.</text>
</comment>
<feature type="region of interest" description="Disordered" evidence="1">
    <location>
        <begin position="620"/>
        <end position="645"/>
    </location>
</feature>
<dbReference type="Pfam" id="PF02141">
    <property type="entry name" value="DENN"/>
    <property type="match status" value="1"/>
</dbReference>
<evidence type="ECO:0000256" key="1">
    <source>
        <dbReference type="SAM" id="MobiDB-lite"/>
    </source>
</evidence>
<proteinExistence type="predicted"/>
<evidence type="ECO:0000259" key="2">
    <source>
        <dbReference type="PROSITE" id="PS50211"/>
    </source>
</evidence>